<evidence type="ECO:0000256" key="6">
    <source>
        <dbReference type="ARBA" id="ARBA00022989"/>
    </source>
</evidence>
<dbReference type="PANTHER" id="PTHR35011:SF2">
    <property type="entry name" value="2,3-DIKETO-L-GULONATE TRAP TRANSPORTER SMALL PERMEASE PROTEIN YIAM"/>
    <property type="match status" value="1"/>
</dbReference>
<feature type="transmembrane region" description="Helical" evidence="8">
    <location>
        <begin position="132"/>
        <end position="153"/>
    </location>
</feature>
<accession>A0A101EKB8</accession>
<keyword evidence="4" id="KW-0997">Cell inner membrane</keyword>
<feature type="transmembrane region" description="Helical" evidence="8">
    <location>
        <begin position="20"/>
        <end position="40"/>
    </location>
</feature>
<evidence type="ECO:0000256" key="8">
    <source>
        <dbReference type="SAM" id="Phobius"/>
    </source>
</evidence>
<dbReference type="GO" id="GO:0005886">
    <property type="term" value="C:plasma membrane"/>
    <property type="evidence" value="ECO:0007669"/>
    <property type="project" value="UniProtKB-SubCell"/>
</dbReference>
<evidence type="ECO:0000256" key="7">
    <source>
        <dbReference type="ARBA" id="ARBA00023136"/>
    </source>
</evidence>
<dbReference type="EMBL" id="LGFD01000045">
    <property type="protein sequence ID" value="KUK16953.1"/>
    <property type="molecule type" value="Genomic_DNA"/>
</dbReference>
<dbReference type="InterPro" id="IPR007387">
    <property type="entry name" value="TRAP_DctQ"/>
</dbReference>
<dbReference type="GO" id="GO:0022857">
    <property type="term" value="F:transmembrane transporter activity"/>
    <property type="evidence" value="ECO:0007669"/>
    <property type="project" value="TreeGrafter"/>
</dbReference>
<evidence type="ECO:0000256" key="5">
    <source>
        <dbReference type="ARBA" id="ARBA00022692"/>
    </source>
</evidence>
<evidence type="ECO:0000313" key="10">
    <source>
        <dbReference type="EMBL" id="KUK16953.1"/>
    </source>
</evidence>
<name>A0A101EKB8_9EURY</name>
<dbReference type="PANTHER" id="PTHR35011">
    <property type="entry name" value="2,3-DIKETO-L-GULONATE TRAP TRANSPORTER SMALL PERMEASE PROTEIN YIAM"/>
    <property type="match status" value="1"/>
</dbReference>
<dbReference type="Proteomes" id="UP000053911">
    <property type="component" value="Unassembled WGS sequence"/>
</dbReference>
<feature type="transmembrane region" description="Helical" evidence="8">
    <location>
        <begin position="52"/>
        <end position="70"/>
    </location>
</feature>
<dbReference type="RefSeq" id="WP_042701088.1">
    <property type="nucleotide sequence ID" value="NZ_LGFD01000045.1"/>
</dbReference>
<comment type="subcellular location">
    <subcellularLocation>
        <location evidence="1">Cell inner membrane</location>
        <topology evidence="1">Multi-pass membrane protein</topology>
    </subcellularLocation>
</comment>
<gene>
    <name evidence="10" type="ORF">XD54_1757</name>
</gene>
<evidence type="ECO:0000256" key="4">
    <source>
        <dbReference type="ARBA" id="ARBA00022519"/>
    </source>
</evidence>
<dbReference type="Pfam" id="PF04290">
    <property type="entry name" value="DctQ"/>
    <property type="match status" value="1"/>
</dbReference>
<comment type="caution">
    <text evidence="10">The sequence shown here is derived from an EMBL/GenBank/DDBJ whole genome shotgun (WGS) entry which is preliminary data.</text>
</comment>
<dbReference type="InterPro" id="IPR055348">
    <property type="entry name" value="DctQ"/>
</dbReference>
<keyword evidence="6 8" id="KW-1133">Transmembrane helix</keyword>
<evidence type="ECO:0000256" key="2">
    <source>
        <dbReference type="ARBA" id="ARBA00022448"/>
    </source>
</evidence>
<sequence length="168" mass="18652">MSLSAINLIREKIHRIIDWILVVLLIPITLGTFIQVVLRYGFHKTIPQLNELATVMLVWLSIIAAAKVLDKESHPAFTMVVEKTSGKIRDIIRLLDWGIIFGILAVLVKGSLRLLESGRTQTLSTVNLSYNWVYGSLLVGSVFMIIISAFKIIETVAHMLGKGGENIG</sequence>
<evidence type="ECO:0000313" key="11">
    <source>
        <dbReference type="Proteomes" id="UP000053911"/>
    </source>
</evidence>
<proteinExistence type="predicted"/>
<dbReference type="PATRIC" id="fig|172049.5.peg.1669"/>
<feature type="domain" description="Tripartite ATP-independent periplasmic transporters DctQ component" evidence="9">
    <location>
        <begin position="28"/>
        <end position="156"/>
    </location>
</feature>
<feature type="transmembrane region" description="Helical" evidence="8">
    <location>
        <begin position="91"/>
        <end position="112"/>
    </location>
</feature>
<evidence type="ECO:0000259" key="9">
    <source>
        <dbReference type="Pfam" id="PF04290"/>
    </source>
</evidence>
<dbReference type="AlphaFoldDB" id="A0A101EKB8"/>
<protein>
    <submittedName>
        <fullName evidence="10">Putative C4-dicarboxylate transport system (Permease small protein)</fullName>
    </submittedName>
</protein>
<keyword evidence="7 8" id="KW-0472">Membrane</keyword>
<keyword evidence="5 8" id="KW-0812">Transmembrane</keyword>
<evidence type="ECO:0000256" key="1">
    <source>
        <dbReference type="ARBA" id="ARBA00004429"/>
    </source>
</evidence>
<evidence type="ECO:0000256" key="3">
    <source>
        <dbReference type="ARBA" id="ARBA00022475"/>
    </source>
</evidence>
<keyword evidence="2" id="KW-0813">Transport</keyword>
<keyword evidence="3" id="KW-1003">Cell membrane</keyword>
<reference evidence="11" key="1">
    <citation type="journal article" date="2015" name="MBio">
        <title>Genome-Resolved Metagenomic Analysis Reveals Roles for Candidate Phyla and Other Microbial Community Members in Biogeochemical Transformations in Oil Reservoirs.</title>
        <authorList>
            <person name="Hu P."/>
            <person name="Tom L."/>
            <person name="Singh A."/>
            <person name="Thomas B.C."/>
            <person name="Baker B.J."/>
            <person name="Piceno Y.M."/>
            <person name="Andersen G.L."/>
            <person name="Banfield J.F."/>
        </authorList>
    </citation>
    <scope>NUCLEOTIDE SEQUENCE [LARGE SCALE GENOMIC DNA]</scope>
</reference>
<dbReference type="GO" id="GO:0015740">
    <property type="term" value="P:C4-dicarboxylate transport"/>
    <property type="evidence" value="ECO:0007669"/>
    <property type="project" value="TreeGrafter"/>
</dbReference>
<organism evidence="10 11">
    <name type="scientific">Thermococcus sibiricus</name>
    <dbReference type="NCBI Taxonomy" id="172049"/>
    <lineage>
        <taxon>Archaea</taxon>
        <taxon>Methanobacteriati</taxon>
        <taxon>Methanobacteriota</taxon>
        <taxon>Thermococci</taxon>
        <taxon>Thermococcales</taxon>
        <taxon>Thermococcaceae</taxon>
        <taxon>Thermococcus</taxon>
    </lineage>
</organism>